<evidence type="ECO:0000256" key="2">
    <source>
        <dbReference type="SAM" id="SignalP"/>
    </source>
</evidence>
<keyword evidence="1" id="KW-0472">Membrane</keyword>
<dbReference type="InterPro" id="IPR009424">
    <property type="entry name" value="AGP16/20/22/41"/>
</dbReference>
<keyword evidence="1" id="KW-1133">Transmembrane helix</keyword>
<accession>A0AAV1Y2X7</accession>
<name>A0AAV1Y2X7_LUPLU</name>
<evidence type="ECO:0000313" key="3">
    <source>
        <dbReference type="EMBL" id="CAL0327460.1"/>
    </source>
</evidence>
<dbReference type="AlphaFoldDB" id="A0AAV1Y2X7"/>
<feature type="signal peptide" evidence="2">
    <location>
        <begin position="1"/>
        <end position="27"/>
    </location>
</feature>
<feature type="chain" id="PRO_5043662556" evidence="2">
    <location>
        <begin position="28"/>
        <end position="63"/>
    </location>
</feature>
<proteinExistence type="predicted"/>
<keyword evidence="2" id="KW-0732">Signal</keyword>
<keyword evidence="1" id="KW-0812">Transmembrane</keyword>
<evidence type="ECO:0000256" key="1">
    <source>
        <dbReference type="SAM" id="Phobius"/>
    </source>
</evidence>
<evidence type="ECO:0000313" key="4">
    <source>
        <dbReference type="Proteomes" id="UP001497480"/>
    </source>
</evidence>
<dbReference type="PANTHER" id="PTHR33374">
    <property type="entry name" value="ARABINOGALACTAN PROTEIN 20"/>
    <property type="match status" value="1"/>
</dbReference>
<dbReference type="Pfam" id="PF06376">
    <property type="entry name" value="AGP"/>
    <property type="match status" value="1"/>
</dbReference>
<dbReference type="EMBL" id="CAXHTB010000020">
    <property type="protein sequence ID" value="CAL0327460.1"/>
    <property type="molecule type" value="Genomic_DNA"/>
</dbReference>
<keyword evidence="4" id="KW-1185">Reference proteome</keyword>
<comment type="caution">
    <text evidence="3">The sequence shown here is derived from an EMBL/GenBank/DDBJ whole genome shotgun (WGS) entry which is preliminary data.</text>
</comment>
<gene>
    <name evidence="3" type="ORF">LLUT_LOCUS28520</name>
</gene>
<reference evidence="3 4" key="1">
    <citation type="submission" date="2024-03" db="EMBL/GenBank/DDBJ databases">
        <authorList>
            <person name="Martinez-Hernandez J."/>
        </authorList>
    </citation>
    <scope>NUCLEOTIDE SEQUENCE [LARGE SCALE GENOMIC DNA]</scope>
</reference>
<protein>
    <submittedName>
        <fullName evidence="3">Uncharacterized protein</fullName>
    </submittedName>
</protein>
<feature type="transmembrane region" description="Helical" evidence="1">
    <location>
        <begin position="42"/>
        <end position="62"/>
    </location>
</feature>
<sequence>MAVSCASLRVVAFLGLIYAALTSVASSQSPVPAPAPTSDGTTLDQAIACVLMLLALVLTYIIH</sequence>
<dbReference type="Proteomes" id="UP001497480">
    <property type="component" value="Unassembled WGS sequence"/>
</dbReference>
<organism evidence="3 4">
    <name type="scientific">Lupinus luteus</name>
    <name type="common">European yellow lupine</name>
    <dbReference type="NCBI Taxonomy" id="3873"/>
    <lineage>
        <taxon>Eukaryota</taxon>
        <taxon>Viridiplantae</taxon>
        <taxon>Streptophyta</taxon>
        <taxon>Embryophyta</taxon>
        <taxon>Tracheophyta</taxon>
        <taxon>Spermatophyta</taxon>
        <taxon>Magnoliopsida</taxon>
        <taxon>eudicotyledons</taxon>
        <taxon>Gunneridae</taxon>
        <taxon>Pentapetalae</taxon>
        <taxon>rosids</taxon>
        <taxon>fabids</taxon>
        <taxon>Fabales</taxon>
        <taxon>Fabaceae</taxon>
        <taxon>Papilionoideae</taxon>
        <taxon>50 kb inversion clade</taxon>
        <taxon>genistoids sensu lato</taxon>
        <taxon>core genistoids</taxon>
        <taxon>Genisteae</taxon>
        <taxon>Lupinus</taxon>
    </lineage>
</organism>